<feature type="region of interest" description="Disordered" evidence="1">
    <location>
        <begin position="58"/>
        <end position="141"/>
    </location>
</feature>
<dbReference type="Pfam" id="PF20193">
    <property type="entry name" value="DUF6556"/>
    <property type="match status" value="1"/>
</dbReference>
<feature type="compositionally biased region" description="Polar residues" evidence="1">
    <location>
        <begin position="58"/>
        <end position="90"/>
    </location>
</feature>
<keyword evidence="2" id="KW-1133">Transmembrane helix</keyword>
<evidence type="ECO:0008006" key="5">
    <source>
        <dbReference type="Google" id="ProtNLM"/>
    </source>
</evidence>
<keyword evidence="2" id="KW-0472">Membrane</keyword>
<evidence type="ECO:0000256" key="1">
    <source>
        <dbReference type="SAM" id="MobiDB-lite"/>
    </source>
</evidence>
<feature type="region of interest" description="Disordered" evidence="1">
    <location>
        <begin position="1"/>
        <end position="22"/>
    </location>
</feature>
<keyword evidence="2" id="KW-0812">Transmembrane</keyword>
<sequence length="141" mass="15362">MTELSRRNKQKPKKPVIDKEKTKQKLNSGLNAFQRTLAILGGILGLITASITIYTFMNRNNPANEGNSNPVQTIIRQFQGNPETPSSSSQEKTETLESSTPSSEIPTTSESSSQILEPETTTPSTSLETPNIPSEQPATTE</sequence>
<name>A0A7X3G7C1_9STRE</name>
<feature type="compositionally biased region" description="Low complexity" evidence="1">
    <location>
        <begin position="96"/>
        <end position="130"/>
    </location>
</feature>
<dbReference type="AlphaFoldDB" id="A0A7X3G7C1"/>
<organism evidence="3 4">
    <name type="scientific">Streptococcus danieliae</name>
    <dbReference type="NCBI Taxonomy" id="747656"/>
    <lineage>
        <taxon>Bacteria</taxon>
        <taxon>Bacillati</taxon>
        <taxon>Bacillota</taxon>
        <taxon>Bacilli</taxon>
        <taxon>Lactobacillales</taxon>
        <taxon>Streptococcaceae</taxon>
        <taxon>Streptococcus</taxon>
    </lineage>
</organism>
<evidence type="ECO:0000313" key="4">
    <source>
        <dbReference type="Proteomes" id="UP000461595"/>
    </source>
</evidence>
<dbReference type="InterPro" id="IPR046686">
    <property type="entry name" value="DUF6556"/>
</dbReference>
<gene>
    <name evidence="3" type="ORF">E5983_01055</name>
</gene>
<dbReference type="EMBL" id="WSRS01000004">
    <property type="protein sequence ID" value="MVX58262.1"/>
    <property type="molecule type" value="Genomic_DNA"/>
</dbReference>
<evidence type="ECO:0000313" key="3">
    <source>
        <dbReference type="EMBL" id="MVX58262.1"/>
    </source>
</evidence>
<evidence type="ECO:0000256" key="2">
    <source>
        <dbReference type="SAM" id="Phobius"/>
    </source>
</evidence>
<comment type="caution">
    <text evidence="3">The sequence shown here is derived from an EMBL/GenBank/DDBJ whole genome shotgun (WGS) entry which is preliminary data.</text>
</comment>
<dbReference type="Proteomes" id="UP000461595">
    <property type="component" value="Unassembled WGS sequence"/>
</dbReference>
<accession>A0A7X3G7C1</accession>
<dbReference type="OrthoDB" id="2237763at2"/>
<proteinExistence type="predicted"/>
<reference evidence="3 4" key="1">
    <citation type="submission" date="2019-12" db="EMBL/GenBank/DDBJ databases">
        <title>Microbes associate with the intestines of laboratory mice.</title>
        <authorList>
            <person name="Navarre W."/>
            <person name="Wong E."/>
        </authorList>
    </citation>
    <scope>NUCLEOTIDE SEQUENCE [LARGE SCALE GENOMIC DNA]</scope>
    <source>
        <strain evidence="3 4">NM51_B2-22</strain>
    </source>
</reference>
<protein>
    <recommendedName>
        <fullName evidence="5">TBC1 domain family member 8B</fullName>
    </recommendedName>
</protein>
<dbReference type="RefSeq" id="WP_160332093.1">
    <property type="nucleotide sequence ID" value="NZ_WSRS01000004.1"/>
</dbReference>
<feature type="transmembrane region" description="Helical" evidence="2">
    <location>
        <begin position="37"/>
        <end position="57"/>
    </location>
</feature>
<feature type="compositionally biased region" description="Polar residues" evidence="1">
    <location>
        <begin position="131"/>
        <end position="141"/>
    </location>
</feature>